<dbReference type="InterPro" id="IPR029061">
    <property type="entry name" value="THDP-binding"/>
</dbReference>
<dbReference type="AlphaFoldDB" id="B8GAB2"/>
<dbReference type="Pfam" id="PF02775">
    <property type="entry name" value="TPP_enzyme_C"/>
    <property type="match status" value="1"/>
</dbReference>
<accession>B8GAB2</accession>
<dbReference type="RefSeq" id="WP_015942332.1">
    <property type="nucleotide sequence ID" value="NC_011831.1"/>
</dbReference>
<feature type="domain" description="Thiamine pyrophosphate enzyme TPP-binding" evidence="2">
    <location>
        <begin position="55"/>
        <end position="204"/>
    </location>
</feature>
<evidence type="ECO:0000313" key="5">
    <source>
        <dbReference type="Proteomes" id="UP000002508"/>
    </source>
</evidence>
<dbReference type="HOGENOM" id="CLU_048564_0_0_0"/>
<dbReference type="GO" id="GO:0016625">
    <property type="term" value="F:oxidoreductase activity, acting on the aldehyde or oxo group of donors, iron-sulfur protein as acceptor"/>
    <property type="evidence" value="ECO:0007669"/>
    <property type="project" value="UniProtKB-ARBA"/>
</dbReference>
<dbReference type="SUPFAM" id="SSF52518">
    <property type="entry name" value="Thiamin diphosphate-binding fold (THDP-binding)"/>
    <property type="match status" value="1"/>
</dbReference>
<keyword evidence="5" id="KW-1185">Reference proteome</keyword>
<dbReference type="Proteomes" id="UP000002508">
    <property type="component" value="Chromosome"/>
</dbReference>
<proteinExistence type="predicted"/>
<dbReference type="Gene3D" id="3.40.50.970">
    <property type="match status" value="1"/>
</dbReference>
<organism evidence="4 5">
    <name type="scientific">Chloroflexus aggregans (strain MD-66 / DSM 9485)</name>
    <dbReference type="NCBI Taxonomy" id="326427"/>
    <lineage>
        <taxon>Bacteria</taxon>
        <taxon>Bacillati</taxon>
        <taxon>Chloroflexota</taxon>
        <taxon>Chloroflexia</taxon>
        <taxon>Chloroflexales</taxon>
        <taxon>Chloroflexineae</taxon>
        <taxon>Chloroflexaceae</taxon>
        <taxon>Chloroflexus</taxon>
    </lineage>
</organism>
<dbReference type="eggNOG" id="COG1013">
    <property type="taxonomic scope" value="Bacteria"/>
</dbReference>
<dbReference type="CDD" id="cd03375">
    <property type="entry name" value="TPP_OGFOR"/>
    <property type="match status" value="1"/>
</dbReference>
<protein>
    <submittedName>
        <fullName evidence="4">Thiamine pyrophosphate protein domain protein TPP-binding</fullName>
    </submittedName>
</protein>
<dbReference type="PANTHER" id="PTHR48084">
    <property type="entry name" value="2-OXOGLUTARATE OXIDOREDUCTASE SUBUNIT KORB-RELATED"/>
    <property type="match status" value="1"/>
</dbReference>
<evidence type="ECO:0000259" key="2">
    <source>
        <dbReference type="Pfam" id="PF02775"/>
    </source>
</evidence>
<reference evidence="4" key="1">
    <citation type="submission" date="2008-12" db="EMBL/GenBank/DDBJ databases">
        <title>Complete sequence of Chloroflexus aggregans DSM 9485.</title>
        <authorList>
            <consortium name="US DOE Joint Genome Institute"/>
            <person name="Lucas S."/>
            <person name="Copeland A."/>
            <person name="Lapidus A."/>
            <person name="Glavina del Rio T."/>
            <person name="Dalin E."/>
            <person name="Tice H."/>
            <person name="Pitluck S."/>
            <person name="Foster B."/>
            <person name="Larimer F."/>
            <person name="Land M."/>
            <person name="Hauser L."/>
            <person name="Kyrpides N."/>
            <person name="Mikhailova N."/>
            <person name="Bryant D."/>
            <person name="Richardson P."/>
        </authorList>
    </citation>
    <scope>NUCLEOTIDE SEQUENCE</scope>
    <source>
        <strain evidence="4">DSM 9485</strain>
    </source>
</reference>
<dbReference type="EMBL" id="CP001337">
    <property type="protein sequence ID" value="ACL26487.1"/>
    <property type="molecule type" value="Genomic_DNA"/>
</dbReference>
<name>B8GAB2_CHLAD</name>
<feature type="domain" description="Pyruvate ferredoxin oxidoreductase beta subunit C-terminal" evidence="3">
    <location>
        <begin position="264"/>
        <end position="311"/>
    </location>
</feature>
<dbReference type="InterPro" id="IPR051457">
    <property type="entry name" value="2-oxoacid:Fd_oxidoreductase"/>
</dbReference>
<sequence length="344" mass="37170">MTQQTINAIGLTKADYRGAPSTLCAGCGHDSVASQIITAAFELSLQPHTVIRMSGIGCSSKSAAYFLGRSHGFNSLHGRMPSVTTGAHLANHTLRPLAVSGDGDTASIGLGQFIHLLRRNVPIVYIVENNGVYGLTKGQFSATADEGQELKHAGVNHLPPIDVCTEAILAGCGFVARSFAGDAKQVRELIKAAFNFHGAAVIDVISPCVTFNNHDRSTKSYTYGKTHESPLHDISFIPHYEEVTVDYEPGEVRDVQLHDGPVIRLRKLSHDHDPSNRMAALQLLEQARASGEFVTGLIYLNEQRPTLAETLSIGPTPIAALPEDRLRPTREAFAAVMADLTRER</sequence>
<dbReference type="InterPro" id="IPR032686">
    <property type="entry name" value="PFO_beta_C"/>
</dbReference>
<dbReference type="GO" id="GO:0030976">
    <property type="term" value="F:thiamine pyrophosphate binding"/>
    <property type="evidence" value="ECO:0007669"/>
    <property type="project" value="InterPro"/>
</dbReference>
<dbReference type="InterPro" id="IPR011766">
    <property type="entry name" value="TPP_enzyme_TPP-bd"/>
</dbReference>
<dbReference type="PANTHER" id="PTHR48084:SF5">
    <property type="entry name" value="BLR6744 PROTEIN"/>
    <property type="match status" value="1"/>
</dbReference>
<evidence type="ECO:0000256" key="1">
    <source>
        <dbReference type="ARBA" id="ARBA00023002"/>
    </source>
</evidence>
<dbReference type="OrthoDB" id="9775140at2"/>
<keyword evidence="1" id="KW-0560">Oxidoreductase</keyword>
<gene>
    <name evidence="4" type="ordered locus">Cagg_3651</name>
</gene>
<dbReference type="Pfam" id="PF12367">
    <property type="entry name" value="PFO_beta_C"/>
    <property type="match status" value="1"/>
</dbReference>
<dbReference type="GO" id="GO:0045333">
    <property type="term" value="P:cellular respiration"/>
    <property type="evidence" value="ECO:0007669"/>
    <property type="project" value="UniProtKB-ARBA"/>
</dbReference>
<dbReference type="STRING" id="326427.Cagg_3651"/>
<evidence type="ECO:0000259" key="3">
    <source>
        <dbReference type="Pfam" id="PF12367"/>
    </source>
</evidence>
<dbReference type="KEGG" id="cag:Cagg_3651"/>
<evidence type="ECO:0000313" key="4">
    <source>
        <dbReference type="EMBL" id="ACL26487.1"/>
    </source>
</evidence>